<dbReference type="AlphaFoldDB" id="A0A6B2LWI0"/>
<organism evidence="1">
    <name type="scientific">Arcella intermedia</name>
    <dbReference type="NCBI Taxonomy" id="1963864"/>
    <lineage>
        <taxon>Eukaryota</taxon>
        <taxon>Amoebozoa</taxon>
        <taxon>Tubulinea</taxon>
        <taxon>Elardia</taxon>
        <taxon>Arcellinida</taxon>
        <taxon>Sphaerothecina</taxon>
        <taxon>Arcellidae</taxon>
        <taxon>Arcella</taxon>
    </lineage>
</organism>
<reference evidence="1" key="1">
    <citation type="journal article" date="2020" name="J. Eukaryot. Microbiol.">
        <title>De novo Sequencing, Assembly and Annotation of the Transcriptome for the Free-Living Testate Amoeba Arcella intermedia.</title>
        <authorList>
            <person name="Ribeiro G.M."/>
            <person name="Porfirio-Sousa A.L."/>
            <person name="Maurer-Alcala X.X."/>
            <person name="Katz L.A."/>
            <person name="Lahr D.J.G."/>
        </authorList>
    </citation>
    <scope>NUCLEOTIDE SEQUENCE</scope>
</reference>
<accession>A0A6B2LWI0</accession>
<evidence type="ECO:0000313" key="1">
    <source>
        <dbReference type="EMBL" id="NDV40936.1"/>
    </source>
</evidence>
<dbReference type="EMBL" id="GIBP01011967">
    <property type="protein sequence ID" value="NDV40936.1"/>
    <property type="molecule type" value="Transcribed_RNA"/>
</dbReference>
<proteinExistence type="predicted"/>
<protein>
    <submittedName>
        <fullName evidence="1">Uncharacterized protein</fullName>
    </submittedName>
</protein>
<sequence>MILHLQHLSDWHKYLSELKLCLLEVHWQLILHLHHLFDFLKDLRF</sequence>
<name>A0A6B2LWI0_9EUKA</name>